<sequence>MTNTTTPTDAEPKAQLVPALPRVLLRMPDLAAPPKPPAAPLAVNDDVDQEPLVANAPSEKPAPPTHRVDAAHTPRGPHSPRRPVSERPAPGISAAATPPNRTSASYRKPLYEGAQGRRERMKATKAPVWRTRLFLAMIAGVLIWGTITISTGHRGKNNDPAPDSLELSPDIQLGQQSEAPDFAPAIGLDAEDPAEHIHMEKMEPAITASDEVAPPLQDGGGQTAPKFNPFPEPNGADEASAPRASLGGSVAGQANPRSTPPISSADLLGGATSPEYEVATRPGQPPTGTSSYGASMYGSGGGAMQTQYNNAAPANRSNSETPWYRQEPRGSAAGGSATGGNATGETSPAGRPIFDQGAQAPSVQPQTVHPTASLGRPEPVSPTTSGSRYGQQGLNSTDLFGPSPSVSDARYYAPGDPAADRPAQARLNGFEDPMGRLR</sequence>
<dbReference type="EMBL" id="SJPF01000004">
    <property type="protein sequence ID" value="TWT31700.1"/>
    <property type="molecule type" value="Genomic_DNA"/>
</dbReference>
<dbReference type="OrthoDB" id="9827408at2"/>
<evidence type="ECO:0000256" key="2">
    <source>
        <dbReference type="SAM" id="Phobius"/>
    </source>
</evidence>
<dbReference type="AlphaFoldDB" id="A0A5C5V190"/>
<name>A0A5C5V190_9BACT</name>
<dbReference type="Proteomes" id="UP000318878">
    <property type="component" value="Unassembled WGS sequence"/>
</dbReference>
<feature type="compositionally biased region" description="Polar residues" evidence="1">
    <location>
        <begin position="359"/>
        <end position="370"/>
    </location>
</feature>
<evidence type="ECO:0000313" key="3">
    <source>
        <dbReference type="EMBL" id="TWT31700.1"/>
    </source>
</evidence>
<keyword evidence="2" id="KW-0472">Membrane</keyword>
<feature type="transmembrane region" description="Helical" evidence="2">
    <location>
        <begin position="127"/>
        <end position="147"/>
    </location>
</feature>
<protein>
    <submittedName>
        <fullName evidence="3">Uncharacterized protein</fullName>
    </submittedName>
</protein>
<feature type="compositionally biased region" description="Polar residues" evidence="1">
    <location>
        <begin position="305"/>
        <end position="321"/>
    </location>
</feature>
<feature type="region of interest" description="Disordered" evidence="1">
    <location>
        <begin position="211"/>
        <end position="438"/>
    </location>
</feature>
<dbReference type="RefSeq" id="WP_146434031.1">
    <property type="nucleotide sequence ID" value="NZ_SJPF01000004.1"/>
</dbReference>
<feature type="region of interest" description="Disordered" evidence="1">
    <location>
        <begin position="28"/>
        <end position="124"/>
    </location>
</feature>
<evidence type="ECO:0000256" key="1">
    <source>
        <dbReference type="SAM" id="MobiDB-lite"/>
    </source>
</evidence>
<proteinExistence type="predicted"/>
<feature type="compositionally biased region" description="Low complexity" evidence="1">
    <location>
        <begin position="287"/>
        <end position="297"/>
    </location>
</feature>
<keyword evidence="2" id="KW-1133">Transmembrane helix</keyword>
<evidence type="ECO:0000313" key="4">
    <source>
        <dbReference type="Proteomes" id="UP000318878"/>
    </source>
</evidence>
<gene>
    <name evidence="3" type="ORF">Enr8_36240</name>
</gene>
<organism evidence="3 4">
    <name type="scientific">Blastopirellula retiformator</name>
    <dbReference type="NCBI Taxonomy" id="2527970"/>
    <lineage>
        <taxon>Bacteria</taxon>
        <taxon>Pseudomonadati</taxon>
        <taxon>Planctomycetota</taxon>
        <taxon>Planctomycetia</taxon>
        <taxon>Pirellulales</taxon>
        <taxon>Pirellulaceae</taxon>
        <taxon>Blastopirellula</taxon>
    </lineage>
</organism>
<feature type="compositionally biased region" description="Polar residues" evidence="1">
    <location>
        <begin position="381"/>
        <end position="398"/>
    </location>
</feature>
<reference evidence="3 4" key="1">
    <citation type="submission" date="2019-02" db="EMBL/GenBank/DDBJ databases">
        <title>Deep-cultivation of Planctomycetes and their phenomic and genomic characterization uncovers novel biology.</title>
        <authorList>
            <person name="Wiegand S."/>
            <person name="Jogler M."/>
            <person name="Boedeker C."/>
            <person name="Pinto D."/>
            <person name="Vollmers J."/>
            <person name="Rivas-Marin E."/>
            <person name="Kohn T."/>
            <person name="Peeters S.H."/>
            <person name="Heuer A."/>
            <person name="Rast P."/>
            <person name="Oberbeckmann S."/>
            <person name="Bunk B."/>
            <person name="Jeske O."/>
            <person name="Meyerdierks A."/>
            <person name="Storesund J.E."/>
            <person name="Kallscheuer N."/>
            <person name="Luecker S."/>
            <person name="Lage O.M."/>
            <person name="Pohl T."/>
            <person name="Merkel B.J."/>
            <person name="Hornburger P."/>
            <person name="Mueller R.-W."/>
            <person name="Bruemmer F."/>
            <person name="Labrenz M."/>
            <person name="Spormann A.M."/>
            <person name="Op Den Camp H."/>
            <person name="Overmann J."/>
            <person name="Amann R."/>
            <person name="Jetten M.S.M."/>
            <person name="Mascher T."/>
            <person name="Medema M.H."/>
            <person name="Devos D.P."/>
            <person name="Kaster A.-K."/>
            <person name="Ovreas L."/>
            <person name="Rohde M."/>
            <person name="Galperin M.Y."/>
            <person name="Jogler C."/>
        </authorList>
    </citation>
    <scope>NUCLEOTIDE SEQUENCE [LARGE SCALE GENOMIC DNA]</scope>
    <source>
        <strain evidence="3 4">Enr8</strain>
    </source>
</reference>
<feature type="compositionally biased region" description="Gly residues" evidence="1">
    <location>
        <begin position="332"/>
        <end position="342"/>
    </location>
</feature>
<accession>A0A5C5V190</accession>
<keyword evidence="4" id="KW-1185">Reference proteome</keyword>
<comment type="caution">
    <text evidence="3">The sequence shown here is derived from an EMBL/GenBank/DDBJ whole genome shotgun (WGS) entry which is preliminary data.</text>
</comment>
<keyword evidence="2" id="KW-0812">Transmembrane</keyword>